<protein>
    <submittedName>
        <fullName evidence="2 4">Uncharacterized protein</fullName>
    </submittedName>
</protein>
<accession>A0A183FV16</accession>
<gene>
    <name evidence="2" type="ORF">HPBE_LOCUS12100</name>
</gene>
<organism evidence="3 4">
    <name type="scientific">Heligmosomoides polygyrus</name>
    <name type="common">Parasitic roundworm</name>
    <dbReference type="NCBI Taxonomy" id="6339"/>
    <lineage>
        <taxon>Eukaryota</taxon>
        <taxon>Metazoa</taxon>
        <taxon>Ecdysozoa</taxon>
        <taxon>Nematoda</taxon>
        <taxon>Chromadorea</taxon>
        <taxon>Rhabditida</taxon>
        <taxon>Rhabditina</taxon>
        <taxon>Rhabditomorpha</taxon>
        <taxon>Strongyloidea</taxon>
        <taxon>Heligmosomidae</taxon>
        <taxon>Heligmosomoides</taxon>
    </lineage>
</organism>
<evidence type="ECO:0000256" key="1">
    <source>
        <dbReference type="SAM" id="MobiDB-lite"/>
    </source>
</evidence>
<sequence length="118" mass="13015">MKDSWFLKRRREQPTGRSVLPSGNVASIAATASAADRNGNMTGWRCCTFTAMPTDASHTLNHFQHSKRFPQKLLSAAASGVFPGRDEKSLAEIHDQRARWKNMQLSAADLLSVNCLAL</sequence>
<accession>A0A3P7YS19</accession>
<keyword evidence="3" id="KW-1185">Reference proteome</keyword>
<dbReference type="AlphaFoldDB" id="A0A183FV16"/>
<reference evidence="2 3" key="1">
    <citation type="submission" date="2018-11" db="EMBL/GenBank/DDBJ databases">
        <authorList>
            <consortium name="Pathogen Informatics"/>
        </authorList>
    </citation>
    <scope>NUCLEOTIDE SEQUENCE [LARGE SCALE GENOMIC DNA]</scope>
</reference>
<reference evidence="4" key="2">
    <citation type="submission" date="2019-09" db="UniProtKB">
        <authorList>
            <consortium name="WormBaseParasite"/>
        </authorList>
    </citation>
    <scope>IDENTIFICATION</scope>
</reference>
<dbReference type="EMBL" id="UZAH01027354">
    <property type="protein sequence ID" value="VDO90900.1"/>
    <property type="molecule type" value="Genomic_DNA"/>
</dbReference>
<dbReference type="WBParaSite" id="HPBE_0001209901-mRNA-1">
    <property type="protein sequence ID" value="HPBE_0001209901-mRNA-1"/>
    <property type="gene ID" value="HPBE_0001209901"/>
</dbReference>
<evidence type="ECO:0000313" key="4">
    <source>
        <dbReference type="WBParaSite" id="HPBE_0001209901-mRNA-1"/>
    </source>
</evidence>
<name>A0A183FV16_HELPZ</name>
<dbReference type="Proteomes" id="UP000050761">
    <property type="component" value="Unassembled WGS sequence"/>
</dbReference>
<proteinExistence type="predicted"/>
<evidence type="ECO:0000313" key="3">
    <source>
        <dbReference type="Proteomes" id="UP000050761"/>
    </source>
</evidence>
<feature type="region of interest" description="Disordered" evidence="1">
    <location>
        <begin position="1"/>
        <end position="21"/>
    </location>
</feature>
<evidence type="ECO:0000313" key="2">
    <source>
        <dbReference type="EMBL" id="VDO90900.1"/>
    </source>
</evidence>